<evidence type="ECO:0000256" key="3">
    <source>
        <dbReference type="ARBA" id="ARBA00022475"/>
    </source>
</evidence>
<dbReference type="GO" id="GO:0050906">
    <property type="term" value="P:detection of stimulus involved in sensory perception"/>
    <property type="evidence" value="ECO:0007669"/>
    <property type="project" value="UniProtKB-ARBA"/>
</dbReference>
<keyword evidence="4 9" id="KW-0812">Transmembrane</keyword>
<feature type="transmembrane region" description="Helical" evidence="9">
    <location>
        <begin position="159"/>
        <end position="178"/>
    </location>
</feature>
<name>A0AAJ7E419_PAPXU</name>
<dbReference type="PANTHER" id="PTHR42643">
    <property type="entry name" value="IONOTROPIC RECEPTOR 20A-RELATED"/>
    <property type="match status" value="1"/>
</dbReference>
<dbReference type="KEGG" id="pxu:106113595"/>
<evidence type="ECO:0000313" key="11">
    <source>
        <dbReference type="RefSeq" id="XP_013161882.1"/>
    </source>
</evidence>
<dbReference type="GO" id="GO:0005886">
    <property type="term" value="C:plasma membrane"/>
    <property type="evidence" value="ECO:0007669"/>
    <property type="project" value="UniProtKB-SubCell"/>
</dbReference>
<evidence type="ECO:0000256" key="2">
    <source>
        <dbReference type="ARBA" id="ARBA00008685"/>
    </source>
</evidence>
<evidence type="ECO:0000256" key="1">
    <source>
        <dbReference type="ARBA" id="ARBA00004651"/>
    </source>
</evidence>
<protein>
    <submittedName>
        <fullName evidence="11">Uncharacterized protein LOC106113595</fullName>
    </submittedName>
</protein>
<keyword evidence="7" id="KW-0675">Receptor</keyword>
<evidence type="ECO:0000259" key="10">
    <source>
        <dbReference type="Pfam" id="PF00060"/>
    </source>
</evidence>
<keyword evidence="3" id="KW-1003">Cell membrane</keyword>
<dbReference type="GeneID" id="106113595"/>
<comment type="subcellular location">
    <subcellularLocation>
        <location evidence="1">Cell membrane</location>
        <topology evidence="1">Multi-pass membrane protein</topology>
    </subcellularLocation>
</comment>
<evidence type="ECO:0000256" key="8">
    <source>
        <dbReference type="ARBA" id="ARBA00023180"/>
    </source>
</evidence>
<feature type="transmembrane region" description="Helical" evidence="9">
    <location>
        <begin position="190"/>
        <end position="214"/>
    </location>
</feature>
<evidence type="ECO:0000256" key="9">
    <source>
        <dbReference type="SAM" id="Phobius"/>
    </source>
</evidence>
<keyword evidence="8" id="KW-0325">Glycoprotein</keyword>
<dbReference type="InterPro" id="IPR052192">
    <property type="entry name" value="Insect_Ionotropic_Sensory_Rcpt"/>
</dbReference>
<feature type="transmembrane region" description="Helical" evidence="9">
    <location>
        <begin position="128"/>
        <end position="147"/>
    </location>
</feature>
<dbReference type="Pfam" id="PF00060">
    <property type="entry name" value="Lig_chan"/>
    <property type="match status" value="1"/>
</dbReference>
<dbReference type="Gene3D" id="1.10.287.70">
    <property type="match status" value="1"/>
</dbReference>
<dbReference type="GO" id="GO:0015276">
    <property type="term" value="F:ligand-gated monoatomic ion channel activity"/>
    <property type="evidence" value="ECO:0007669"/>
    <property type="project" value="InterPro"/>
</dbReference>
<sequence>MEEHFNAMTLFDCNHVDELEAIYQFDPAWRQNALSCRVILILQQMYNFNITYITPGCSTTRNKSEELSVYPFGNKTVDIYLKLMAITNEMVNNVNPVEAIFVWRFGFILRRETNAIMRPYYSLPFSKSVWLCILGIIMLVTFIFYVVRRWEKSIVGSLECNLIYEFYIAFGVFCQHSLPSPSIFWSQRMAYFFFVIFAYVTNSFYTSNLLSFIVTEKEGEMDIEALAHSDYKLRILENMKLATERRVNSINIQMNEMAKKLTRAQSINLSAGLEAVRKEKTALLCDYPTVYSAIARTFNDEDICELEEVDIFSNVKMYLSVGKQFKYTEQLKMG</sequence>
<dbReference type="RefSeq" id="XP_013161882.1">
    <property type="nucleotide sequence ID" value="XM_013306428.1"/>
</dbReference>
<evidence type="ECO:0000256" key="6">
    <source>
        <dbReference type="ARBA" id="ARBA00023136"/>
    </source>
</evidence>
<evidence type="ECO:0000256" key="7">
    <source>
        <dbReference type="ARBA" id="ARBA00023170"/>
    </source>
</evidence>
<dbReference type="AlphaFoldDB" id="A0AAJ7E419"/>
<feature type="domain" description="Ionotropic glutamate receptor C-terminal" evidence="10">
    <location>
        <begin position="126"/>
        <end position="219"/>
    </location>
</feature>
<evidence type="ECO:0000256" key="4">
    <source>
        <dbReference type="ARBA" id="ARBA00022692"/>
    </source>
</evidence>
<dbReference type="InterPro" id="IPR001320">
    <property type="entry name" value="Iontro_rcpt_C"/>
</dbReference>
<keyword evidence="6 9" id="KW-0472">Membrane</keyword>
<organism evidence="11">
    <name type="scientific">Papilio xuthus</name>
    <name type="common">Asian swallowtail butterfly</name>
    <dbReference type="NCBI Taxonomy" id="66420"/>
    <lineage>
        <taxon>Eukaryota</taxon>
        <taxon>Metazoa</taxon>
        <taxon>Ecdysozoa</taxon>
        <taxon>Arthropoda</taxon>
        <taxon>Hexapoda</taxon>
        <taxon>Insecta</taxon>
        <taxon>Pterygota</taxon>
        <taxon>Neoptera</taxon>
        <taxon>Endopterygota</taxon>
        <taxon>Lepidoptera</taxon>
        <taxon>Glossata</taxon>
        <taxon>Ditrysia</taxon>
        <taxon>Papilionoidea</taxon>
        <taxon>Papilionidae</taxon>
        <taxon>Papilioninae</taxon>
        <taxon>Papilio</taxon>
    </lineage>
</organism>
<dbReference type="Proteomes" id="UP000694872">
    <property type="component" value="Unplaced"/>
</dbReference>
<evidence type="ECO:0000256" key="5">
    <source>
        <dbReference type="ARBA" id="ARBA00022989"/>
    </source>
</evidence>
<dbReference type="PANTHER" id="PTHR42643:SF30">
    <property type="entry name" value="IONOTROPIC RECEPTOR 40A-RELATED"/>
    <property type="match status" value="1"/>
</dbReference>
<proteinExistence type="inferred from homology"/>
<gene>
    <name evidence="11" type="primary">LOC106113595</name>
</gene>
<comment type="similarity">
    <text evidence="2">Belongs to the glutamate-gated ion channel (TC 1.A.10.1) family.</text>
</comment>
<keyword evidence="5 9" id="KW-1133">Transmembrane helix</keyword>
<accession>A0AAJ7E419</accession>
<reference evidence="11" key="1">
    <citation type="submission" date="2025-08" db="UniProtKB">
        <authorList>
            <consortium name="RefSeq"/>
        </authorList>
    </citation>
    <scope>IDENTIFICATION</scope>
</reference>